<dbReference type="InterPro" id="IPR026024">
    <property type="entry name" value="Chemotaxis_MeTrfase_CheR"/>
</dbReference>
<evidence type="ECO:0000313" key="8">
    <source>
        <dbReference type="Proteomes" id="UP000095651"/>
    </source>
</evidence>
<proteinExistence type="predicted"/>
<dbReference type="SMART" id="SM00138">
    <property type="entry name" value="MeTrc"/>
    <property type="match status" value="1"/>
</dbReference>
<dbReference type="CDD" id="cd02440">
    <property type="entry name" value="AdoMet_MTases"/>
    <property type="match status" value="1"/>
</dbReference>
<comment type="catalytic activity">
    <reaction evidence="1">
        <text>L-glutamyl-[protein] + S-adenosyl-L-methionine = [protein]-L-glutamate 5-O-methyl ester + S-adenosyl-L-homocysteine</text>
        <dbReference type="Rhea" id="RHEA:24452"/>
        <dbReference type="Rhea" id="RHEA-COMP:10208"/>
        <dbReference type="Rhea" id="RHEA-COMP:10311"/>
        <dbReference type="ChEBI" id="CHEBI:29973"/>
        <dbReference type="ChEBI" id="CHEBI:57856"/>
        <dbReference type="ChEBI" id="CHEBI:59789"/>
        <dbReference type="ChEBI" id="CHEBI:82795"/>
        <dbReference type="EC" id="2.1.1.80"/>
    </reaction>
</comment>
<dbReference type="GO" id="GO:0008983">
    <property type="term" value="F:protein-glutamate O-methyltransferase activity"/>
    <property type="evidence" value="ECO:0007669"/>
    <property type="project" value="UniProtKB-EC"/>
</dbReference>
<sequence length="277" mass="32455">MRLPEGARLIRFTNEEFTQLITYMSGQYGIDLSKKKILAECRMNGELEKRGNISMGEYMRQMEMDRTKQLESILLNRLTTNYTYFMREPKHFDFLREKILPNIKPEWGRISYQIWCAGCSSGEECYTLAMLLQDYKDQGGWLPSFSIVGTDISEQALAVAQKGRYPVRELENIPALWQQKYLSMDEAGTSFDIGRAIREKVRFQRMNLLKPSVGLGQYDLVLCRNVMIYFNEESRKKLIEKLYRALKPGGYLFVGHTELLPRNHELFEYVCPAVYRK</sequence>
<keyword evidence="5" id="KW-0949">S-adenosyl-L-methionine</keyword>
<evidence type="ECO:0000313" key="7">
    <source>
        <dbReference type="EMBL" id="CUO32066.1"/>
    </source>
</evidence>
<protein>
    <recommendedName>
        <fullName evidence="2">protein-glutamate O-methyltransferase</fullName>
        <ecNumber evidence="2">2.1.1.80</ecNumber>
    </recommendedName>
</protein>
<dbReference type="Proteomes" id="UP000095651">
    <property type="component" value="Unassembled WGS sequence"/>
</dbReference>
<evidence type="ECO:0000256" key="1">
    <source>
        <dbReference type="ARBA" id="ARBA00001541"/>
    </source>
</evidence>
<dbReference type="Gene3D" id="3.40.50.150">
    <property type="entry name" value="Vaccinia Virus protein VP39"/>
    <property type="match status" value="1"/>
</dbReference>
<evidence type="ECO:0000256" key="5">
    <source>
        <dbReference type="ARBA" id="ARBA00022691"/>
    </source>
</evidence>
<dbReference type="GO" id="GO:0032259">
    <property type="term" value="P:methylation"/>
    <property type="evidence" value="ECO:0007669"/>
    <property type="project" value="UniProtKB-KW"/>
</dbReference>
<dbReference type="InterPro" id="IPR036804">
    <property type="entry name" value="CheR_N_sf"/>
</dbReference>
<dbReference type="SUPFAM" id="SSF47757">
    <property type="entry name" value="Chemotaxis receptor methyltransferase CheR, N-terminal domain"/>
    <property type="match status" value="1"/>
</dbReference>
<dbReference type="InterPro" id="IPR000780">
    <property type="entry name" value="CheR_MeTrfase"/>
</dbReference>
<dbReference type="Pfam" id="PF01739">
    <property type="entry name" value="CheR"/>
    <property type="match status" value="1"/>
</dbReference>
<keyword evidence="3 7" id="KW-0489">Methyltransferase</keyword>
<dbReference type="Gene3D" id="1.10.155.10">
    <property type="entry name" value="Chemotaxis receptor methyltransferase CheR, N-terminal domain"/>
    <property type="match status" value="1"/>
</dbReference>
<dbReference type="PANTHER" id="PTHR24422">
    <property type="entry name" value="CHEMOTAXIS PROTEIN METHYLTRANSFERASE"/>
    <property type="match status" value="1"/>
</dbReference>
<organism evidence="7 8">
    <name type="scientific">Hungatella hathewayi</name>
    <dbReference type="NCBI Taxonomy" id="154046"/>
    <lineage>
        <taxon>Bacteria</taxon>
        <taxon>Bacillati</taxon>
        <taxon>Bacillota</taxon>
        <taxon>Clostridia</taxon>
        <taxon>Lachnospirales</taxon>
        <taxon>Lachnospiraceae</taxon>
        <taxon>Hungatella</taxon>
    </lineage>
</organism>
<dbReference type="InterPro" id="IPR050903">
    <property type="entry name" value="Bact_Chemotaxis_MeTrfase"/>
</dbReference>
<dbReference type="SUPFAM" id="SSF53335">
    <property type="entry name" value="S-adenosyl-L-methionine-dependent methyltransferases"/>
    <property type="match status" value="1"/>
</dbReference>
<evidence type="ECO:0000256" key="3">
    <source>
        <dbReference type="ARBA" id="ARBA00022603"/>
    </source>
</evidence>
<dbReference type="InterPro" id="IPR029063">
    <property type="entry name" value="SAM-dependent_MTases_sf"/>
</dbReference>
<gene>
    <name evidence="7" type="primary">cheR_1</name>
    <name evidence="7" type="ORF">ERS852407_02465</name>
</gene>
<dbReference type="PANTHER" id="PTHR24422:SF10">
    <property type="entry name" value="CHEMOTAXIS PROTEIN METHYLTRANSFERASE 2"/>
    <property type="match status" value="1"/>
</dbReference>
<evidence type="ECO:0000259" key="6">
    <source>
        <dbReference type="PROSITE" id="PS50123"/>
    </source>
</evidence>
<evidence type="ECO:0000256" key="2">
    <source>
        <dbReference type="ARBA" id="ARBA00012534"/>
    </source>
</evidence>
<dbReference type="AlphaFoldDB" id="A0A174E6I6"/>
<evidence type="ECO:0000256" key="4">
    <source>
        <dbReference type="ARBA" id="ARBA00022679"/>
    </source>
</evidence>
<accession>A0A174E6I6</accession>
<feature type="domain" description="CheR-type methyltransferase" evidence="6">
    <location>
        <begin position="5"/>
        <end position="277"/>
    </location>
</feature>
<dbReference type="EMBL" id="CYZE01000005">
    <property type="protein sequence ID" value="CUO32066.1"/>
    <property type="molecule type" value="Genomic_DNA"/>
</dbReference>
<keyword evidence="4 7" id="KW-0808">Transferase</keyword>
<reference evidence="7 8" key="1">
    <citation type="submission" date="2015-09" db="EMBL/GenBank/DDBJ databases">
        <authorList>
            <consortium name="Pathogen Informatics"/>
        </authorList>
    </citation>
    <scope>NUCLEOTIDE SEQUENCE [LARGE SCALE GENOMIC DNA]</scope>
    <source>
        <strain evidence="7 8">2789STDY5608850</strain>
    </source>
</reference>
<dbReference type="PROSITE" id="PS50123">
    <property type="entry name" value="CHER"/>
    <property type="match status" value="1"/>
</dbReference>
<dbReference type="PIRSF" id="PIRSF000410">
    <property type="entry name" value="CheR"/>
    <property type="match status" value="1"/>
</dbReference>
<dbReference type="PRINTS" id="PR00996">
    <property type="entry name" value="CHERMTFRASE"/>
</dbReference>
<dbReference type="InterPro" id="IPR022642">
    <property type="entry name" value="CheR_C"/>
</dbReference>
<name>A0A174E6I6_9FIRM</name>
<dbReference type="EC" id="2.1.1.80" evidence="2"/>